<accession>A0A0C2ZS20</accession>
<gene>
    <name evidence="1" type="ORF">SCLCIDRAFT_306087</name>
</gene>
<evidence type="ECO:0000313" key="1">
    <source>
        <dbReference type="EMBL" id="KIM55377.1"/>
    </source>
</evidence>
<protein>
    <submittedName>
        <fullName evidence="1">Uncharacterized protein</fullName>
    </submittedName>
</protein>
<proteinExistence type="predicted"/>
<dbReference type="EMBL" id="KN822136">
    <property type="protein sequence ID" value="KIM55377.1"/>
    <property type="molecule type" value="Genomic_DNA"/>
</dbReference>
<dbReference type="InParanoid" id="A0A0C2ZS20"/>
<dbReference type="HOGENOM" id="CLU_1787954_0_0_1"/>
<dbReference type="AlphaFoldDB" id="A0A0C2ZS20"/>
<reference evidence="2" key="2">
    <citation type="submission" date="2015-01" db="EMBL/GenBank/DDBJ databases">
        <title>Evolutionary Origins and Diversification of the Mycorrhizal Mutualists.</title>
        <authorList>
            <consortium name="DOE Joint Genome Institute"/>
            <consortium name="Mycorrhizal Genomics Consortium"/>
            <person name="Kohler A."/>
            <person name="Kuo A."/>
            <person name="Nagy L.G."/>
            <person name="Floudas D."/>
            <person name="Copeland A."/>
            <person name="Barry K.W."/>
            <person name="Cichocki N."/>
            <person name="Veneault-Fourrey C."/>
            <person name="LaButti K."/>
            <person name="Lindquist E.A."/>
            <person name="Lipzen A."/>
            <person name="Lundell T."/>
            <person name="Morin E."/>
            <person name="Murat C."/>
            <person name="Riley R."/>
            <person name="Ohm R."/>
            <person name="Sun H."/>
            <person name="Tunlid A."/>
            <person name="Henrissat B."/>
            <person name="Grigoriev I.V."/>
            <person name="Hibbett D.S."/>
            <person name="Martin F."/>
        </authorList>
    </citation>
    <scope>NUCLEOTIDE SEQUENCE [LARGE SCALE GENOMIC DNA]</scope>
    <source>
        <strain evidence="2">Foug A</strain>
    </source>
</reference>
<keyword evidence="2" id="KW-1185">Reference proteome</keyword>
<sequence>MLLSVLLAGLARVVMINLWTKFWSSRTSVSHSLTLMEFDFQNGVIHRTRFHKIRGICIHTCNTNPSLVISSKDHESMFLDAELPYGWHMSGCVRNMTPMGSFGQWRTPGPHGVGKCLNWPFIADRVTLPPDGKSMHSKEYNALWV</sequence>
<name>A0A0C2ZS20_9AGAM</name>
<dbReference type="Proteomes" id="UP000053989">
    <property type="component" value="Unassembled WGS sequence"/>
</dbReference>
<reference evidence="1 2" key="1">
    <citation type="submission" date="2014-04" db="EMBL/GenBank/DDBJ databases">
        <authorList>
            <consortium name="DOE Joint Genome Institute"/>
            <person name="Kuo A."/>
            <person name="Kohler A."/>
            <person name="Nagy L.G."/>
            <person name="Floudas D."/>
            <person name="Copeland A."/>
            <person name="Barry K.W."/>
            <person name="Cichocki N."/>
            <person name="Veneault-Fourrey C."/>
            <person name="LaButti K."/>
            <person name="Lindquist E.A."/>
            <person name="Lipzen A."/>
            <person name="Lundell T."/>
            <person name="Morin E."/>
            <person name="Murat C."/>
            <person name="Sun H."/>
            <person name="Tunlid A."/>
            <person name="Henrissat B."/>
            <person name="Grigoriev I.V."/>
            <person name="Hibbett D.S."/>
            <person name="Martin F."/>
            <person name="Nordberg H.P."/>
            <person name="Cantor M.N."/>
            <person name="Hua S.X."/>
        </authorList>
    </citation>
    <scope>NUCLEOTIDE SEQUENCE [LARGE SCALE GENOMIC DNA]</scope>
    <source>
        <strain evidence="1 2">Foug A</strain>
    </source>
</reference>
<evidence type="ECO:0000313" key="2">
    <source>
        <dbReference type="Proteomes" id="UP000053989"/>
    </source>
</evidence>
<organism evidence="1 2">
    <name type="scientific">Scleroderma citrinum Foug A</name>
    <dbReference type="NCBI Taxonomy" id="1036808"/>
    <lineage>
        <taxon>Eukaryota</taxon>
        <taxon>Fungi</taxon>
        <taxon>Dikarya</taxon>
        <taxon>Basidiomycota</taxon>
        <taxon>Agaricomycotina</taxon>
        <taxon>Agaricomycetes</taxon>
        <taxon>Agaricomycetidae</taxon>
        <taxon>Boletales</taxon>
        <taxon>Sclerodermatineae</taxon>
        <taxon>Sclerodermataceae</taxon>
        <taxon>Scleroderma</taxon>
    </lineage>
</organism>